<dbReference type="RefSeq" id="WP_346061909.1">
    <property type="nucleotide sequence ID" value="NZ_BAAADR010000005.1"/>
</dbReference>
<keyword evidence="2" id="KW-1185">Reference proteome</keyword>
<name>A0ABW2EYG7_9GAMM</name>
<dbReference type="EMBL" id="JBHSZP010000031">
    <property type="protein sequence ID" value="MFC7091007.1"/>
    <property type="molecule type" value="Genomic_DNA"/>
</dbReference>
<accession>A0ABW2EYG7</accession>
<proteinExistence type="predicted"/>
<evidence type="ECO:0000313" key="1">
    <source>
        <dbReference type="EMBL" id="MFC7091007.1"/>
    </source>
</evidence>
<reference evidence="2" key="1">
    <citation type="journal article" date="2019" name="Int. J. Syst. Evol. Microbiol.">
        <title>The Global Catalogue of Microorganisms (GCM) 10K type strain sequencing project: providing services to taxonomists for standard genome sequencing and annotation.</title>
        <authorList>
            <consortium name="The Broad Institute Genomics Platform"/>
            <consortium name="The Broad Institute Genome Sequencing Center for Infectious Disease"/>
            <person name="Wu L."/>
            <person name="Ma J."/>
        </authorList>
    </citation>
    <scope>NUCLEOTIDE SEQUENCE [LARGE SCALE GENOMIC DNA]</scope>
    <source>
        <strain evidence="2">CGMCC 1.13666</strain>
    </source>
</reference>
<comment type="caution">
    <text evidence="1">The sequence shown here is derived from an EMBL/GenBank/DDBJ whole genome shotgun (WGS) entry which is preliminary data.</text>
</comment>
<evidence type="ECO:0000313" key="2">
    <source>
        <dbReference type="Proteomes" id="UP001596411"/>
    </source>
</evidence>
<gene>
    <name evidence="1" type="ORF">ACFQH5_15760</name>
</gene>
<organism evidence="1 2">
    <name type="scientific">Halomonas salifodinae</name>
    <dbReference type="NCBI Taxonomy" id="438745"/>
    <lineage>
        <taxon>Bacteria</taxon>
        <taxon>Pseudomonadati</taxon>
        <taxon>Pseudomonadota</taxon>
        <taxon>Gammaproteobacteria</taxon>
        <taxon>Oceanospirillales</taxon>
        <taxon>Halomonadaceae</taxon>
        <taxon>Halomonas</taxon>
    </lineage>
</organism>
<sequence length="265" mass="30303">MRFNSARSMIFQAYHVRRGDSSIAGLFDSLKRIRERVGGNGAKLRSLQAEHKRNVRSLMNAGPFDADLEEKQAAVRRTERRLSEVRTALEDVSKSSNEGHLPDNDWKIVHGLECGQVIAAVERLPQHLQAMARYCWGPFTPEELADDREWLHAALVSAMQRQRLPGQGYEELPPADSARTLQALCWAAIYHHSQVTYPYNRPGLHSPKRIQRWLEEERGELIDVHRWSRAGRLSWADVWRRMLTILDDWESQALGPVAALIPEAA</sequence>
<protein>
    <submittedName>
        <fullName evidence="1">Uncharacterized protein</fullName>
    </submittedName>
</protein>
<dbReference type="Proteomes" id="UP001596411">
    <property type="component" value="Unassembled WGS sequence"/>
</dbReference>